<evidence type="ECO:0000256" key="2">
    <source>
        <dbReference type="ARBA" id="ARBA00022598"/>
    </source>
</evidence>
<keyword evidence="6" id="KW-1185">Reference proteome</keyword>
<dbReference type="PANTHER" id="PTHR43201">
    <property type="entry name" value="ACYL-COA SYNTHETASE"/>
    <property type="match status" value="1"/>
</dbReference>
<gene>
    <name evidence="5" type="ORF">RVF87_07265</name>
</gene>
<evidence type="ECO:0000259" key="4">
    <source>
        <dbReference type="Pfam" id="PF13193"/>
    </source>
</evidence>
<feature type="domain" description="AMP-binding enzyme C-terminal" evidence="4">
    <location>
        <begin position="425"/>
        <end position="500"/>
    </location>
</feature>
<organism evidence="5 6">
    <name type="scientific">Gordonia hydrophobica</name>
    <dbReference type="NCBI Taxonomy" id="40516"/>
    <lineage>
        <taxon>Bacteria</taxon>
        <taxon>Bacillati</taxon>
        <taxon>Actinomycetota</taxon>
        <taxon>Actinomycetes</taxon>
        <taxon>Mycobacteriales</taxon>
        <taxon>Gordoniaceae</taxon>
        <taxon>Gordonia</taxon>
    </lineage>
</organism>
<dbReference type="InterPro" id="IPR025110">
    <property type="entry name" value="AMP-bd_C"/>
</dbReference>
<dbReference type="InterPro" id="IPR045851">
    <property type="entry name" value="AMP-bd_C_sf"/>
</dbReference>
<dbReference type="Pfam" id="PF00501">
    <property type="entry name" value="AMP-binding"/>
    <property type="match status" value="1"/>
</dbReference>
<dbReference type="PROSITE" id="PS00455">
    <property type="entry name" value="AMP_BINDING"/>
    <property type="match status" value="1"/>
</dbReference>
<dbReference type="InterPro" id="IPR042099">
    <property type="entry name" value="ANL_N_sf"/>
</dbReference>
<evidence type="ECO:0000313" key="6">
    <source>
        <dbReference type="Proteomes" id="UP001479933"/>
    </source>
</evidence>
<keyword evidence="2" id="KW-0436">Ligase</keyword>
<dbReference type="EMBL" id="CP136137">
    <property type="protein sequence ID" value="WYY08847.1"/>
    <property type="molecule type" value="Genomic_DNA"/>
</dbReference>
<dbReference type="InterPro" id="IPR020845">
    <property type="entry name" value="AMP-binding_CS"/>
</dbReference>
<feature type="domain" description="AMP-dependent synthetase/ligase" evidence="3">
    <location>
        <begin position="21"/>
        <end position="374"/>
    </location>
</feature>
<reference evidence="5 6" key="1">
    <citation type="journal article" date="2023" name="Virus Evol.">
        <title>Computational host range prediction-The good, the bad, and the ugly.</title>
        <authorList>
            <person name="Howell A.A."/>
            <person name="Versoza C.J."/>
            <person name="Pfeifer S.P."/>
        </authorList>
    </citation>
    <scope>NUCLEOTIDE SEQUENCE [LARGE SCALE GENOMIC DNA]</scope>
    <source>
        <strain evidence="5 6">1610/1b</strain>
    </source>
</reference>
<dbReference type="Proteomes" id="UP001479933">
    <property type="component" value="Chromosome"/>
</dbReference>
<sequence length="521" mass="56186">MKTPTFTGNLGEITDFGLHFHPDEPALLQDGLTLTYRQLDERINRVASGIRAAGLGKGDRVLILWENDLRFVEVTLGVIRAGAIAAPVNPTLPLEKMREHLEDSAASALFASSATAAFAGILAREFPLRVAAAADSRTQGLVDYETWLAASSAERVSSDVTPDDIAWLPYTSGTTGRPKGVAIPHRMLLRDAQLLSQNLFLNTGDRVVISTPLFHMNAAACGLLPALYTGGSAFVLPGFNPVETLRAIEEHRCTFSTGVPAMYKLLASQAEQAAGDYSSLRTITCGSAPLPPSLIARLTDAFPAARFVEGYGMTECGPAATLTPLHAPARPGSIGPALPGFEIRVVDDAGHDVPTNDVGEIWIRNPMCTALGYYNRPEEDAKRFKPDGWFATGDLGTRDADGWFYFRGRADDRMNVGGENVYPAEVEAVLTLIPAIRDVAVVALPHDTKGEVPVAFAVLEDGADITADAVKEFFFAHGPAYAHPRHILFVTALPHTATGKLDHRTMRLQADRELRHEPTSL</sequence>
<name>A0ABZ2U5E1_9ACTN</name>
<comment type="similarity">
    <text evidence="1">Belongs to the ATP-dependent AMP-binding enzyme family.</text>
</comment>
<evidence type="ECO:0000313" key="5">
    <source>
        <dbReference type="EMBL" id="WYY08847.1"/>
    </source>
</evidence>
<dbReference type="Gene3D" id="3.40.50.12780">
    <property type="entry name" value="N-terminal domain of ligase-like"/>
    <property type="match status" value="1"/>
</dbReference>
<evidence type="ECO:0000256" key="1">
    <source>
        <dbReference type="ARBA" id="ARBA00006432"/>
    </source>
</evidence>
<accession>A0ABZ2U5E1</accession>
<dbReference type="PANTHER" id="PTHR43201:SF5">
    <property type="entry name" value="MEDIUM-CHAIN ACYL-COA LIGASE ACSF2, MITOCHONDRIAL"/>
    <property type="match status" value="1"/>
</dbReference>
<evidence type="ECO:0000259" key="3">
    <source>
        <dbReference type="Pfam" id="PF00501"/>
    </source>
</evidence>
<protein>
    <submittedName>
        <fullName evidence="5">Class I adenylate-forming enzyme family protein</fullName>
    </submittedName>
</protein>
<dbReference type="Gene3D" id="3.30.300.30">
    <property type="match status" value="1"/>
</dbReference>
<dbReference type="RefSeq" id="WP_066169727.1">
    <property type="nucleotide sequence ID" value="NZ_CP136137.1"/>
</dbReference>
<dbReference type="Pfam" id="PF13193">
    <property type="entry name" value="AMP-binding_C"/>
    <property type="match status" value="1"/>
</dbReference>
<proteinExistence type="inferred from homology"/>
<dbReference type="InterPro" id="IPR000873">
    <property type="entry name" value="AMP-dep_synth/lig_dom"/>
</dbReference>
<dbReference type="SUPFAM" id="SSF56801">
    <property type="entry name" value="Acetyl-CoA synthetase-like"/>
    <property type="match status" value="1"/>
</dbReference>